<dbReference type="InterPro" id="IPR042099">
    <property type="entry name" value="ANL_N_sf"/>
</dbReference>
<feature type="domain" description="AMP-dependent synthetase/ligase" evidence="3">
    <location>
        <begin position="30"/>
        <end position="400"/>
    </location>
</feature>
<dbReference type="GO" id="GO:0016405">
    <property type="term" value="F:CoA-ligase activity"/>
    <property type="evidence" value="ECO:0007669"/>
    <property type="project" value="TreeGrafter"/>
</dbReference>
<dbReference type="OrthoDB" id="6509636at2759"/>
<dbReference type="PANTHER" id="PTHR24096:SF149">
    <property type="entry name" value="AMP-BINDING DOMAIN-CONTAINING PROTEIN-RELATED"/>
    <property type="match status" value="1"/>
</dbReference>
<dbReference type="InterPro" id="IPR025110">
    <property type="entry name" value="AMP-bd_C"/>
</dbReference>
<evidence type="ECO:0000259" key="4">
    <source>
        <dbReference type="Pfam" id="PF13193"/>
    </source>
</evidence>
<evidence type="ECO:0000256" key="2">
    <source>
        <dbReference type="ARBA" id="ARBA00022598"/>
    </source>
</evidence>
<dbReference type="SUPFAM" id="SSF56801">
    <property type="entry name" value="Acetyl-CoA synthetase-like"/>
    <property type="match status" value="1"/>
</dbReference>
<evidence type="ECO:0000313" key="6">
    <source>
        <dbReference type="Proteomes" id="UP000242180"/>
    </source>
</evidence>
<name>A0A1X2HQG8_SYNRA</name>
<dbReference type="InParanoid" id="A0A1X2HQG8"/>
<organism evidence="5 6">
    <name type="scientific">Syncephalastrum racemosum</name>
    <name type="common">Filamentous fungus</name>
    <dbReference type="NCBI Taxonomy" id="13706"/>
    <lineage>
        <taxon>Eukaryota</taxon>
        <taxon>Fungi</taxon>
        <taxon>Fungi incertae sedis</taxon>
        <taxon>Mucoromycota</taxon>
        <taxon>Mucoromycotina</taxon>
        <taxon>Mucoromycetes</taxon>
        <taxon>Mucorales</taxon>
        <taxon>Syncephalastraceae</taxon>
        <taxon>Syncephalastrum</taxon>
    </lineage>
</organism>
<keyword evidence="2" id="KW-0436">Ligase</keyword>
<dbReference type="Pfam" id="PF00501">
    <property type="entry name" value="AMP-binding"/>
    <property type="match status" value="1"/>
</dbReference>
<gene>
    <name evidence="5" type="ORF">BCR43DRAFT_561776</name>
</gene>
<evidence type="ECO:0000256" key="1">
    <source>
        <dbReference type="ARBA" id="ARBA00006432"/>
    </source>
</evidence>
<evidence type="ECO:0000313" key="5">
    <source>
        <dbReference type="EMBL" id="ORZ01569.1"/>
    </source>
</evidence>
<protein>
    <recommendedName>
        <fullName evidence="7">AMP-dependent synthetase/ligase domain-containing protein</fullName>
    </recommendedName>
</protein>
<comment type="caution">
    <text evidence="5">The sequence shown here is derived from an EMBL/GenBank/DDBJ whole genome shotgun (WGS) entry which is preliminary data.</text>
</comment>
<feature type="domain" description="AMP-binding enzyme C-terminal" evidence="4">
    <location>
        <begin position="452"/>
        <end position="535"/>
    </location>
</feature>
<accession>A0A1X2HQG8</accession>
<dbReference type="Gene3D" id="3.30.300.30">
    <property type="match status" value="1"/>
</dbReference>
<dbReference type="Pfam" id="PF13193">
    <property type="entry name" value="AMP-binding_C"/>
    <property type="match status" value="1"/>
</dbReference>
<comment type="similarity">
    <text evidence="1">Belongs to the ATP-dependent AMP-binding enzyme family.</text>
</comment>
<dbReference type="EMBL" id="MCGN01000002">
    <property type="protein sequence ID" value="ORZ01569.1"/>
    <property type="molecule type" value="Genomic_DNA"/>
</dbReference>
<dbReference type="Gene3D" id="3.40.50.12780">
    <property type="entry name" value="N-terminal domain of ligase-like"/>
    <property type="match status" value="1"/>
</dbReference>
<dbReference type="InterPro" id="IPR000873">
    <property type="entry name" value="AMP-dep_synth/lig_dom"/>
</dbReference>
<dbReference type="OMA" id="QTMAIVC"/>
<sequence>MVTPSVESCAAEVAPDWSIYELIFEKSGAEEDTPILIDSEDTAHFYTLSSMRSAILKFAGLLKQKYDWKKGDVLVVCAENSIHYAVPVHASVTIGGIGSAADHQASAEDISKNLRLVNAKLVVTDQNIFSKANKAAQLAGVPHPVITFDEMCTAIRQGDIQPPQPVRYTPEELRTTPAYLYFTSGTTGDKKAVILSHRNLVASLYFAKVVPWPKPCMTYTEFHHGSQLILTMHHAFYTALPVYIVNMGNKIDVRRICETVQKHKIRLLVVQPWISQTLAKEPWVADYDLSSLKCLVSAGAKTDASIIHALHERFGIALINMIAMTEAIGYLSPSWEASMEGSLGVIGPRTLSKIVDADGNGRGECFNIKPCGSNLSITEVPSGQIGELCIKSETVTMGYYNNPEATKATIDEDGYIHTGDLFRVDERGYHYFEGRSKDLIKYHLHHLYPKDVEEVLMKDPRVADCCVVGVYSETEATELVTAFVQLSEEHASDQVNKQKVKREIQEFVDDQVPDPRRLRGGIYLVDSFQRTALGKVKKNLLIEKYINKTTAD</sequence>
<evidence type="ECO:0000259" key="3">
    <source>
        <dbReference type="Pfam" id="PF00501"/>
    </source>
</evidence>
<reference evidence="5 6" key="1">
    <citation type="submission" date="2016-07" db="EMBL/GenBank/DDBJ databases">
        <title>Pervasive Adenine N6-methylation of Active Genes in Fungi.</title>
        <authorList>
            <consortium name="DOE Joint Genome Institute"/>
            <person name="Mondo S.J."/>
            <person name="Dannebaum R.O."/>
            <person name="Kuo R.C."/>
            <person name="Labutti K."/>
            <person name="Haridas S."/>
            <person name="Kuo A."/>
            <person name="Salamov A."/>
            <person name="Ahrendt S.R."/>
            <person name="Lipzen A."/>
            <person name="Sullivan W."/>
            <person name="Andreopoulos W.B."/>
            <person name="Clum A."/>
            <person name="Lindquist E."/>
            <person name="Daum C."/>
            <person name="Ramamoorthy G.K."/>
            <person name="Gryganskyi A."/>
            <person name="Culley D."/>
            <person name="Magnuson J.K."/>
            <person name="James T.Y."/>
            <person name="O'Malley M.A."/>
            <person name="Stajich J.E."/>
            <person name="Spatafora J.W."/>
            <person name="Visel A."/>
            <person name="Grigoriev I.V."/>
        </authorList>
    </citation>
    <scope>NUCLEOTIDE SEQUENCE [LARGE SCALE GENOMIC DNA]</scope>
    <source>
        <strain evidence="5 6">NRRL 2496</strain>
    </source>
</reference>
<keyword evidence="6" id="KW-1185">Reference proteome</keyword>
<dbReference type="AlphaFoldDB" id="A0A1X2HQG8"/>
<dbReference type="InterPro" id="IPR045851">
    <property type="entry name" value="AMP-bd_C_sf"/>
</dbReference>
<dbReference type="PANTHER" id="PTHR24096">
    <property type="entry name" value="LONG-CHAIN-FATTY-ACID--COA LIGASE"/>
    <property type="match status" value="1"/>
</dbReference>
<evidence type="ECO:0008006" key="7">
    <source>
        <dbReference type="Google" id="ProtNLM"/>
    </source>
</evidence>
<proteinExistence type="inferred from homology"/>
<dbReference type="Proteomes" id="UP000242180">
    <property type="component" value="Unassembled WGS sequence"/>
</dbReference>
<dbReference type="STRING" id="13706.A0A1X2HQG8"/>